<sequence>MYWQDEMPSPHQSDGAHSASACSQLARVATGEQGHSCRNGPECMPCAIPLPGGRQCSWSRAVERLLCSFGTHGSDSAAPGAVLALPPRIRPPYSRLLSEAMLIATIAQTSSAAPAAEFPGSSTTDWPCPLKSTPCCAFYRITTASPSFRPAQAAPSRRILQTGFEALKDER</sequence>
<organism evidence="1">
    <name type="scientific">Mytilinidion resinicola</name>
    <dbReference type="NCBI Taxonomy" id="574789"/>
    <lineage>
        <taxon>Eukaryota</taxon>
        <taxon>Fungi</taxon>
        <taxon>Dikarya</taxon>
        <taxon>Ascomycota</taxon>
        <taxon>Pezizomycotina</taxon>
        <taxon>Dothideomycetes</taxon>
        <taxon>Pleosporomycetidae</taxon>
        <taxon>Mytilinidiales</taxon>
        <taxon>Mytilinidiaceae</taxon>
        <taxon>Mytilinidion</taxon>
    </lineage>
</organism>
<evidence type="ECO:0000313" key="1">
    <source>
        <dbReference type="EMBL" id="KAF2816598.1"/>
    </source>
</evidence>
<evidence type="ECO:0000313" key="2">
    <source>
        <dbReference type="Proteomes" id="UP000504636"/>
    </source>
</evidence>
<gene>
    <name evidence="1 3" type="ORF">BDZ99DRAFT_139797</name>
</gene>
<reference evidence="1 3" key="1">
    <citation type="journal article" date="2020" name="Stud. Mycol.">
        <title>101 Dothideomycetes genomes: a test case for predicting lifestyles and emergence of pathogens.</title>
        <authorList>
            <person name="Haridas S."/>
            <person name="Albert R."/>
            <person name="Binder M."/>
            <person name="Bloem J."/>
            <person name="Labutti K."/>
            <person name="Salamov A."/>
            <person name="Andreopoulos B."/>
            <person name="Baker S."/>
            <person name="Barry K."/>
            <person name="Bills G."/>
            <person name="Bluhm B."/>
            <person name="Cannon C."/>
            <person name="Castanera R."/>
            <person name="Culley D."/>
            <person name="Daum C."/>
            <person name="Ezra D."/>
            <person name="Gonzalez J."/>
            <person name="Henrissat B."/>
            <person name="Kuo A."/>
            <person name="Liang C."/>
            <person name="Lipzen A."/>
            <person name="Lutzoni F."/>
            <person name="Magnuson J."/>
            <person name="Mondo S."/>
            <person name="Nolan M."/>
            <person name="Ohm R."/>
            <person name="Pangilinan J."/>
            <person name="Park H.-J."/>
            <person name="Ramirez L."/>
            <person name="Alfaro M."/>
            <person name="Sun H."/>
            <person name="Tritt A."/>
            <person name="Yoshinaga Y."/>
            <person name="Zwiers L.-H."/>
            <person name="Turgeon B."/>
            <person name="Goodwin S."/>
            <person name="Spatafora J."/>
            <person name="Crous P."/>
            <person name="Grigoriev I."/>
        </authorList>
    </citation>
    <scope>NUCLEOTIDE SEQUENCE</scope>
    <source>
        <strain evidence="1 3">CBS 304.34</strain>
    </source>
</reference>
<accession>A0A6A6Z708</accession>
<proteinExistence type="predicted"/>
<dbReference type="EMBL" id="MU003693">
    <property type="protein sequence ID" value="KAF2816598.1"/>
    <property type="molecule type" value="Genomic_DNA"/>
</dbReference>
<reference evidence="3" key="3">
    <citation type="submission" date="2025-04" db="UniProtKB">
        <authorList>
            <consortium name="RefSeq"/>
        </authorList>
    </citation>
    <scope>IDENTIFICATION</scope>
    <source>
        <strain evidence="3">CBS 304.34</strain>
    </source>
</reference>
<protein>
    <submittedName>
        <fullName evidence="1 3">Uncharacterized protein</fullName>
    </submittedName>
</protein>
<reference evidence="3" key="2">
    <citation type="submission" date="2020-04" db="EMBL/GenBank/DDBJ databases">
        <authorList>
            <consortium name="NCBI Genome Project"/>
        </authorList>
    </citation>
    <scope>NUCLEOTIDE SEQUENCE</scope>
    <source>
        <strain evidence="3">CBS 304.34</strain>
    </source>
</reference>
<dbReference type="GeneID" id="54453572"/>
<evidence type="ECO:0000313" key="3">
    <source>
        <dbReference type="RefSeq" id="XP_033583562.1"/>
    </source>
</evidence>
<dbReference type="RefSeq" id="XP_033583562.1">
    <property type="nucleotide sequence ID" value="XM_033712679.1"/>
</dbReference>
<name>A0A6A6Z708_9PEZI</name>
<dbReference type="AlphaFoldDB" id="A0A6A6Z708"/>
<keyword evidence="2" id="KW-1185">Reference proteome</keyword>
<dbReference type="Proteomes" id="UP000504636">
    <property type="component" value="Unplaced"/>
</dbReference>